<evidence type="ECO:0000256" key="18">
    <source>
        <dbReference type="ARBA" id="ARBA00023242"/>
    </source>
</evidence>
<dbReference type="EMBL" id="ML996572">
    <property type="protein sequence ID" value="KAF2758127.1"/>
    <property type="molecule type" value="Genomic_DNA"/>
</dbReference>
<evidence type="ECO:0000256" key="1">
    <source>
        <dbReference type="ARBA" id="ARBA00001663"/>
    </source>
</evidence>
<dbReference type="InterPro" id="IPR036691">
    <property type="entry name" value="Endo/exonu/phosph_ase_sf"/>
</dbReference>
<sequence length="759" mass="85510">MADGSYRFQQGAGQFFYPQHNQQSHFPRHLQQRASSPVSNAARAGFNTDATSPSRSPGPQSPAQNQYGMFSQNHQQQNQHGMINGGSAHNRFNMGMGLKHFQQGHQNQNHQQHQDHGNGHGPSYGNHQHNVSSGGLSNAPQHFGNNHLQNGTPGSTHSGLSKHHSEHWQEQLALCQRAREMTMSHSHARNHPSVNKQVMAGTTNGFAKDSDRDERNRSIVQTAEEEEKQVWTALDFGGQSLKVISSALFDYSFLTKLYVNHNKLTYIPAKIGQCRHLTILDFSLNELRSLPPEMGMLTSLTQLLLFDNKLESLPMELGSLFQLEMLGIEGNNLLDENYFNIIMDAGTKELITWFRENADVPDPPCERDWIVLDDTSIPAEDKFTVLNYNTLCDKYATQQQYGFAPTRALAWEHRKELLLDELRARNADIMGLQEMDAESYNDYFRPNLASNDYKGVFHQKGRARTMGGQDAKSVDGCATFFKNKKYILLDKATINFAQIAINRPDMKGEHDIFNRVMPRDDVALIVFLENRMTGTRLIVANSHHYWNPLYEDVKVVQVAILLDELSKLADKWSKHPPCVDKKVFSFADADADDDVEETQEVPQEPAPSKSYADKTEIPIIMCGDYNSGPESPVYELVSQGSLSPSHRNLVDHKYGDFTKTGISHPFSLRSSYANINELSFTNYTASFTGILDYIWYSTNALQVTGLLGDVDKEYLKRVPGFPNYHFPSDHLALVSEFVVKGKKKAAVEADFGNQGSRRS</sequence>
<dbReference type="PANTHER" id="PTHR12121">
    <property type="entry name" value="CARBON CATABOLITE REPRESSOR PROTEIN 4"/>
    <property type="match status" value="1"/>
</dbReference>
<comment type="similarity">
    <text evidence="5">Belongs to the CCR4/nocturin family.</text>
</comment>
<evidence type="ECO:0000313" key="27">
    <source>
        <dbReference type="Proteomes" id="UP000799437"/>
    </source>
</evidence>
<dbReference type="RefSeq" id="XP_033600578.1">
    <property type="nucleotide sequence ID" value="XM_033741205.1"/>
</dbReference>
<dbReference type="Pfam" id="PF03372">
    <property type="entry name" value="Exo_endo_phos"/>
    <property type="match status" value="1"/>
</dbReference>
<evidence type="ECO:0000259" key="25">
    <source>
        <dbReference type="Pfam" id="PF03372"/>
    </source>
</evidence>
<keyword evidence="13" id="KW-0269">Exonuclease</keyword>
<dbReference type="InterPro" id="IPR005135">
    <property type="entry name" value="Endo/exonuclease/phosphatase"/>
</dbReference>
<dbReference type="FunFam" id="3.80.10.10:FF:000447">
    <property type="entry name" value="Glucose-repressible alcohol dehydrogenase transcriptional effector"/>
    <property type="match status" value="1"/>
</dbReference>
<evidence type="ECO:0000256" key="13">
    <source>
        <dbReference type="ARBA" id="ARBA00022839"/>
    </source>
</evidence>
<dbReference type="FunFam" id="3.60.10.10:FF:000037">
    <property type="entry name" value="Glucose-repressible alcohol dehydrogenase transcriptional effector"/>
    <property type="match status" value="1"/>
</dbReference>
<feature type="compositionally biased region" description="Polar residues" evidence="24">
    <location>
        <begin position="48"/>
        <end position="67"/>
    </location>
</feature>
<evidence type="ECO:0000256" key="14">
    <source>
        <dbReference type="ARBA" id="ARBA00022842"/>
    </source>
</evidence>
<evidence type="ECO:0000256" key="22">
    <source>
        <dbReference type="ARBA" id="ARBA00033317"/>
    </source>
</evidence>
<evidence type="ECO:0000256" key="12">
    <source>
        <dbReference type="ARBA" id="ARBA00022801"/>
    </source>
</evidence>
<comment type="cofactor">
    <cofactor evidence="2">
        <name>Mg(2+)</name>
        <dbReference type="ChEBI" id="CHEBI:18420"/>
    </cofactor>
</comment>
<evidence type="ECO:0000256" key="17">
    <source>
        <dbReference type="ARBA" id="ARBA00023163"/>
    </source>
</evidence>
<keyword evidence="10" id="KW-0479">Metal-binding</keyword>
<feature type="domain" description="Endonuclease/exonuclease/phosphatase" evidence="25">
    <location>
        <begin position="388"/>
        <end position="730"/>
    </location>
</feature>
<dbReference type="GO" id="GO:0003723">
    <property type="term" value="F:RNA binding"/>
    <property type="evidence" value="ECO:0007669"/>
    <property type="project" value="UniProtKB-KW"/>
</dbReference>
<evidence type="ECO:0000256" key="8">
    <source>
        <dbReference type="ARBA" id="ARBA00022614"/>
    </source>
</evidence>
<dbReference type="GO" id="GO:0005737">
    <property type="term" value="C:cytoplasm"/>
    <property type="evidence" value="ECO:0007669"/>
    <property type="project" value="UniProtKB-SubCell"/>
</dbReference>
<keyword evidence="27" id="KW-1185">Reference proteome</keyword>
<evidence type="ECO:0000256" key="20">
    <source>
        <dbReference type="ARBA" id="ARBA00030493"/>
    </source>
</evidence>
<dbReference type="GO" id="GO:0005634">
    <property type="term" value="C:nucleus"/>
    <property type="evidence" value="ECO:0007669"/>
    <property type="project" value="UniProtKB-SubCell"/>
</dbReference>
<dbReference type="AlphaFoldDB" id="A0A6A6W961"/>
<dbReference type="Pfam" id="PF13855">
    <property type="entry name" value="LRR_8"/>
    <property type="match status" value="1"/>
</dbReference>
<keyword evidence="11" id="KW-0677">Repeat</keyword>
<evidence type="ECO:0000256" key="10">
    <source>
        <dbReference type="ARBA" id="ARBA00022723"/>
    </source>
</evidence>
<keyword evidence="16" id="KW-0805">Transcription regulation</keyword>
<evidence type="ECO:0000256" key="3">
    <source>
        <dbReference type="ARBA" id="ARBA00004123"/>
    </source>
</evidence>
<keyword evidence="14" id="KW-0460">Magnesium</keyword>
<gene>
    <name evidence="26" type="ORF">EJ05DRAFT_377868</name>
</gene>
<dbReference type="InterPro" id="IPR001611">
    <property type="entry name" value="Leu-rich_rpt"/>
</dbReference>
<dbReference type="CDD" id="cd09097">
    <property type="entry name" value="Deadenylase_CCR4"/>
    <property type="match status" value="1"/>
</dbReference>
<dbReference type="InterPro" id="IPR050410">
    <property type="entry name" value="CCR4/nocturin_mRNA_transcr"/>
</dbReference>
<dbReference type="Proteomes" id="UP000799437">
    <property type="component" value="Unassembled WGS sequence"/>
</dbReference>
<accession>A0A6A6W961</accession>
<organism evidence="26 27">
    <name type="scientific">Pseudovirgaria hyperparasitica</name>
    <dbReference type="NCBI Taxonomy" id="470096"/>
    <lineage>
        <taxon>Eukaryota</taxon>
        <taxon>Fungi</taxon>
        <taxon>Dikarya</taxon>
        <taxon>Ascomycota</taxon>
        <taxon>Pezizomycotina</taxon>
        <taxon>Dothideomycetes</taxon>
        <taxon>Dothideomycetes incertae sedis</taxon>
        <taxon>Acrospermales</taxon>
        <taxon>Acrospermaceae</taxon>
        <taxon>Pseudovirgaria</taxon>
    </lineage>
</organism>
<keyword evidence="9" id="KW-0540">Nuclease</keyword>
<evidence type="ECO:0000256" key="16">
    <source>
        <dbReference type="ARBA" id="ARBA00023015"/>
    </source>
</evidence>
<dbReference type="EC" id="3.1.13.4" evidence="6"/>
<evidence type="ECO:0000256" key="2">
    <source>
        <dbReference type="ARBA" id="ARBA00001946"/>
    </source>
</evidence>
<feature type="region of interest" description="Disordered" evidence="24">
    <location>
        <begin position="74"/>
        <end position="93"/>
    </location>
</feature>
<evidence type="ECO:0000256" key="19">
    <source>
        <dbReference type="ARBA" id="ARBA00023475"/>
    </source>
</evidence>
<name>A0A6A6W961_9PEZI</name>
<dbReference type="InterPro" id="IPR032675">
    <property type="entry name" value="LRR_dom_sf"/>
</dbReference>
<evidence type="ECO:0000256" key="24">
    <source>
        <dbReference type="SAM" id="MobiDB-lite"/>
    </source>
</evidence>
<dbReference type="InterPro" id="IPR003591">
    <property type="entry name" value="Leu-rich_rpt_typical-subtyp"/>
</dbReference>
<evidence type="ECO:0000256" key="6">
    <source>
        <dbReference type="ARBA" id="ARBA00012161"/>
    </source>
</evidence>
<evidence type="ECO:0000256" key="21">
    <source>
        <dbReference type="ARBA" id="ARBA00031469"/>
    </source>
</evidence>
<keyword evidence="7" id="KW-0963">Cytoplasm</keyword>
<evidence type="ECO:0000256" key="15">
    <source>
        <dbReference type="ARBA" id="ARBA00022884"/>
    </source>
</evidence>
<evidence type="ECO:0000256" key="4">
    <source>
        <dbReference type="ARBA" id="ARBA00004496"/>
    </source>
</evidence>
<evidence type="ECO:0000256" key="11">
    <source>
        <dbReference type="ARBA" id="ARBA00022737"/>
    </source>
</evidence>
<evidence type="ECO:0000313" key="26">
    <source>
        <dbReference type="EMBL" id="KAF2758127.1"/>
    </source>
</evidence>
<dbReference type="PANTHER" id="PTHR12121:SF100">
    <property type="entry name" value="POLY(A)-SPECIFIC RIBONUCLEASE"/>
    <property type="match status" value="1"/>
</dbReference>
<feature type="compositionally biased region" description="Polar residues" evidence="24">
    <location>
        <begin position="125"/>
        <end position="159"/>
    </location>
</feature>
<dbReference type="GO" id="GO:0046872">
    <property type="term" value="F:metal ion binding"/>
    <property type="evidence" value="ECO:0007669"/>
    <property type="project" value="UniProtKB-KW"/>
</dbReference>
<comment type="function">
    <text evidence="23">Acts as a catalytic component of the CCR4-NOT core complex, which in the nucleus seems to be a general transcription factor, and in the cytoplasm the major mRNA deadenylase involved in mRNA turnover. Ccr4 has 3'-5' RNase activity with a strong preference for polyadenylated substrates and also low exonuclease activity towards single-stranded DNA.</text>
</comment>
<evidence type="ECO:0000256" key="5">
    <source>
        <dbReference type="ARBA" id="ARBA00010774"/>
    </source>
</evidence>
<comment type="catalytic activity">
    <reaction evidence="1">
        <text>Exonucleolytic cleavage of poly(A) to 5'-AMP.</text>
        <dbReference type="EC" id="3.1.13.4"/>
    </reaction>
</comment>
<feature type="region of interest" description="Disordered" evidence="24">
    <location>
        <begin position="102"/>
        <end position="170"/>
    </location>
</feature>
<dbReference type="SUPFAM" id="SSF56219">
    <property type="entry name" value="DNase I-like"/>
    <property type="match status" value="1"/>
</dbReference>
<proteinExistence type="inferred from homology"/>
<evidence type="ECO:0000256" key="9">
    <source>
        <dbReference type="ARBA" id="ARBA00022722"/>
    </source>
</evidence>
<keyword evidence="17" id="KW-0804">Transcription</keyword>
<dbReference type="Gene3D" id="3.60.10.10">
    <property type="entry name" value="Endonuclease/exonuclease/phosphatase"/>
    <property type="match status" value="1"/>
</dbReference>
<feature type="region of interest" description="Disordered" evidence="24">
    <location>
        <begin position="22"/>
        <end position="67"/>
    </location>
</feature>
<evidence type="ECO:0000256" key="7">
    <source>
        <dbReference type="ARBA" id="ARBA00022490"/>
    </source>
</evidence>
<dbReference type="SUPFAM" id="SSF52058">
    <property type="entry name" value="L domain-like"/>
    <property type="match status" value="1"/>
</dbReference>
<dbReference type="GeneID" id="54482259"/>
<dbReference type="Gene3D" id="3.80.10.10">
    <property type="entry name" value="Ribonuclease Inhibitor"/>
    <property type="match status" value="1"/>
</dbReference>
<dbReference type="SMART" id="SM00369">
    <property type="entry name" value="LRR_TYP"/>
    <property type="match status" value="3"/>
</dbReference>
<evidence type="ECO:0000256" key="23">
    <source>
        <dbReference type="ARBA" id="ARBA00045495"/>
    </source>
</evidence>
<dbReference type="GO" id="GO:0004535">
    <property type="term" value="F:poly(A)-specific ribonuclease activity"/>
    <property type="evidence" value="ECO:0007669"/>
    <property type="project" value="UniProtKB-EC"/>
</dbReference>
<reference evidence="26" key="1">
    <citation type="journal article" date="2020" name="Stud. Mycol.">
        <title>101 Dothideomycetes genomes: a test case for predicting lifestyles and emergence of pathogens.</title>
        <authorList>
            <person name="Haridas S."/>
            <person name="Albert R."/>
            <person name="Binder M."/>
            <person name="Bloem J."/>
            <person name="Labutti K."/>
            <person name="Salamov A."/>
            <person name="Andreopoulos B."/>
            <person name="Baker S."/>
            <person name="Barry K."/>
            <person name="Bills G."/>
            <person name="Bluhm B."/>
            <person name="Cannon C."/>
            <person name="Castanera R."/>
            <person name="Culley D."/>
            <person name="Daum C."/>
            <person name="Ezra D."/>
            <person name="Gonzalez J."/>
            <person name="Henrissat B."/>
            <person name="Kuo A."/>
            <person name="Liang C."/>
            <person name="Lipzen A."/>
            <person name="Lutzoni F."/>
            <person name="Magnuson J."/>
            <person name="Mondo S."/>
            <person name="Nolan M."/>
            <person name="Ohm R."/>
            <person name="Pangilinan J."/>
            <person name="Park H.-J."/>
            <person name="Ramirez L."/>
            <person name="Alfaro M."/>
            <person name="Sun H."/>
            <person name="Tritt A."/>
            <person name="Yoshinaga Y."/>
            <person name="Zwiers L.-H."/>
            <person name="Turgeon B."/>
            <person name="Goodwin S."/>
            <person name="Spatafora J."/>
            <person name="Crous P."/>
            <person name="Grigoriev I."/>
        </authorList>
    </citation>
    <scope>NUCLEOTIDE SEQUENCE</scope>
    <source>
        <strain evidence="26">CBS 121739</strain>
    </source>
</reference>
<dbReference type="OrthoDB" id="428734at2759"/>
<comment type="subcellular location">
    <subcellularLocation>
        <location evidence="4">Cytoplasm</location>
    </subcellularLocation>
    <subcellularLocation>
        <location evidence="3">Nucleus</location>
    </subcellularLocation>
</comment>
<keyword evidence="12" id="KW-0378">Hydrolase</keyword>
<keyword evidence="8" id="KW-0433">Leucine-rich repeat</keyword>
<keyword evidence="15" id="KW-0694">RNA-binding</keyword>
<keyword evidence="18" id="KW-0539">Nucleus</keyword>
<protein>
    <recommendedName>
        <fullName evidence="19">CCR4-Not complex 3'-5'-exoribonuclease subunit Ccr4</fullName>
        <ecNumber evidence="6">3.1.13.4</ecNumber>
    </recommendedName>
    <alternativeName>
        <fullName evidence="20">Carbon catabolite repressor protein 4</fullName>
    </alternativeName>
    <alternativeName>
        <fullName evidence="21">Cytoplasmic deadenylase</fullName>
    </alternativeName>
    <alternativeName>
        <fullName evidence="22">Glucose-repressible alcohol dehydrogenase transcriptional effector</fullName>
    </alternativeName>
</protein>